<comment type="caution">
    <text evidence="1">The sequence shown here is derived from an EMBL/GenBank/DDBJ whole genome shotgun (WGS) entry which is preliminary data.</text>
</comment>
<dbReference type="PANTHER" id="PTHR20883:SF48">
    <property type="entry name" value="ECTOINE DIOXYGENASE"/>
    <property type="match status" value="1"/>
</dbReference>
<evidence type="ECO:0000313" key="1">
    <source>
        <dbReference type="EMBL" id="GGD59887.1"/>
    </source>
</evidence>
<dbReference type="GO" id="GO:0005506">
    <property type="term" value="F:iron ion binding"/>
    <property type="evidence" value="ECO:0007669"/>
    <property type="project" value="UniProtKB-ARBA"/>
</dbReference>
<gene>
    <name evidence="1" type="ORF">GCM10010911_17180</name>
</gene>
<organism evidence="1 2">
    <name type="scientific">Paenibacillus nasutitermitis</name>
    <dbReference type="NCBI Taxonomy" id="1652958"/>
    <lineage>
        <taxon>Bacteria</taxon>
        <taxon>Bacillati</taxon>
        <taxon>Bacillota</taxon>
        <taxon>Bacilli</taxon>
        <taxon>Bacillales</taxon>
        <taxon>Paenibacillaceae</taxon>
        <taxon>Paenibacillus</taxon>
    </lineage>
</organism>
<dbReference type="Gene3D" id="2.60.120.620">
    <property type="entry name" value="q2cbj1_9rhob like domain"/>
    <property type="match status" value="1"/>
</dbReference>
<dbReference type="GO" id="GO:0016706">
    <property type="term" value="F:2-oxoglutarate-dependent dioxygenase activity"/>
    <property type="evidence" value="ECO:0007669"/>
    <property type="project" value="UniProtKB-ARBA"/>
</dbReference>
<reference evidence="1" key="1">
    <citation type="journal article" date="2014" name="Int. J. Syst. Evol. Microbiol.">
        <title>Complete genome sequence of Corynebacterium casei LMG S-19264T (=DSM 44701T), isolated from a smear-ripened cheese.</title>
        <authorList>
            <consortium name="US DOE Joint Genome Institute (JGI-PGF)"/>
            <person name="Walter F."/>
            <person name="Albersmeier A."/>
            <person name="Kalinowski J."/>
            <person name="Ruckert C."/>
        </authorList>
    </citation>
    <scope>NUCLEOTIDE SEQUENCE</scope>
    <source>
        <strain evidence="1">CGMCC 1.15178</strain>
    </source>
</reference>
<dbReference type="PANTHER" id="PTHR20883">
    <property type="entry name" value="PHYTANOYL-COA DIOXYGENASE DOMAIN CONTAINING 1"/>
    <property type="match status" value="1"/>
</dbReference>
<dbReference type="InterPro" id="IPR008775">
    <property type="entry name" value="Phytyl_CoA_dOase-like"/>
</dbReference>
<sequence length="251" mass="27960">MSVTFKDVEKYRRDGFVLVEGLFSPDEIRKMIHEVENGSDVAASAEGVVDRSGRAARLAIWFDLKKDIWAGASTCPRIVNTVRILLGEDAAFFHGKVMMKEAKTGGAWEWHQDYGYWYEQGFVYPNMISAFVALDEATVENGCLQVLSGSHHMGRMNHGKAGAQTGADPSRINEISSMFERVHVTMKPGSVLFFHSNLLHSSSSNDSDHHRRSFIMCYSACSNPQLLTSGEMKFREPCPVDTDASILKFPG</sequence>
<dbReference type="SUPFAM" id="SSF51197">
    <property type="entry name" value="Clavaminate synthase-like"/>
    <property type="match status" value="1"/>
</dbReference>
<dbReference type="AlphaFoldDB" id="A0A917DPZ8"/>
<dbReference type="RefSeq" id="WP_188990948.1">
    <property type="nucleotide sequence ID" value="NZ_BMHP01000001.1"/>
</dbReference>
<accession>A0A917DPZ8</accession>
<dbReference type="Proteomes" id="UP000612456">
    <property type="component" value="Unassembled WGS sequence"/>
</dbReference>
<protein>
    <submittedName>
        <fullName evidence="1">L-proline 4-hydroxylase</fullName>
    </submittedName>
</protein>
<reference evidence="1" key="2">
    <citation type="submission" date="2020-09" db="EMBL/GenBank/DDBJ databases">
        <authorList>
            <person name="Sun Q."/>
            <person name="Zhou Y."/>
        </authorList>
    </citation>
    <scope>NUCLEOTIDE SEQUENCE</scope>
    <source>
        <strain evidence="1">CGMCC 1.15178</strain>
    </source>
</reference>
<dbReference type="Pfam" id="PF05721">
    <property type="entry name" value="PhyH"/>
    <property type="match status" value="1"/>
</dbReference>
<evidence type="ECO:0000313" key="2">
    <source>
        <dbReference type="Proteomes" id="UP000612456"/>
    </source>
</evidence>
<proteinExistence type="predicted"/>
<name>A0A917DPZ8_9BACL</name>
<keyword evidence="2" id="KW-1185">Reference proteome</keyword>
<dbReference type="EMBL" id="BMHP01000001">
    <property type="protein sequence ID" value="GGD59887.1"/>
    <property type="molecule type" value="Genomic_DNA"/>
</dbReference>